<comment type="caution">
    <text evidence="1">The sequence shown here is derived from an EMBL/GenBank/DDBJ whole genome shotgun (WGS) entry which is preliminary data.</text>
</comment>
<accession>A0ACB7GDR7</accession>
<evidence type="ECO:0000313" key="2">
    <source>
        <dbReference type="Proteomes" id="UP000091857"/>
    </source>
</evidence>
<keyword evidence="2" id="KW-1185">Reference proteome</keyword>
<evidence type="ECO:0000313" key="1">
    <source>
        <dbReference type="EMBL" id="KAG8638019.1"/>
    </source>
</evidence>
<name>A0ACB7GDR7_MANES</name>
<gene>
    <name evidence="1" type="ORF">MANES_15G182401v8</name>
</gene>
<reference evidence="2" key="1">
    <citation type="journal article" date="2016" name="Nat. Biotechnol.">
        <title>Sequencing wild and cultivated cassava and related species reveals extensive interspecific hybridization and genetic diversity.</title>
        <authorList>
            <person name="Bredeson J.V."/>
            <person name="Lyons J.B."/>
            <person name="Prochnik S.E."/>
            <person name="Wu G.A."/>
            <person name="Ha C.M."/>
            <person name="Edsinger-Gonzales E."/>
            <person name="Grimwood J."/>
            <person name="Schmutz J."/>
            <person name="Rabbi I.Y."/>
            <person name="Egesi C."/>
            <person name="Nauluvula P."/>
            <person name="Lebot V."/>
            <person name="Ndunguru J."/>
            <person name="Mkamilo G."/>
            <person name="Bart R.S."/>
            <person name="Setter T.L."/>
            <person name="Gleadow R.M."/>
            <person name="Kulakow P."/>
            <person name="Ferguson M.E."/>
            <person name="Rounsley S."/>
            <person name="Rokhsar D.S."/>
        </authorList>
    </citation>
    <scope>NUCLEOTIDE SEQUENCE [LARGE SCALE GENOMIC DNA]</scope>
    <source>
        <strain evidence="2">cv. AM560-2</strain>
    </source>
</reference>
<organism evidence="1 2">
    <name type="scientific">Manihot esculenta</name>
    <name type="common">Cassava</name>
    <name type="synonym">Jatropha manihot</name>
    <dbReference type="NCBI Taxonomy" id="3983"/>
    <lineage>
        <taxon>Eukaryota</taxon>
        <taxon>Viridiplantae</taxon>
        <taxon>Streptophyta</taxon>
        <taxon>Embryophyta</taxon>
        <taxon>Tracheophyta</taxon>
        <taxon>Spermatophyta</taxon>
        <taxon>Magnoliopsida</taxon>
        <taxon>eudicotyledons</taxon>
        <taxon>Gunneridae</taxon>
        <taxon>Pentapetalae</taxon>
        <taxon>rosids</taxon>
        <taxon>fabids</taxon>
        <taxon>Malpighiales</taxon>
        <taxon>Euphorbiaceae</taxon>
        <taxon>Crotonoideae</taxon>
        <taxon>Manihoteae</taxon>
        <taxon>Manihot</taxon>
    </lineage>
</organism>
<sequence>MAALNSQEGQSVVRPPFFDGNDFLYWKNRMYYFLKSEGVDLWDIVENGPFFPTRFIDGNQEQKPKSEWSELEKRRVALNDKAIHILFCALSRSEYNKVCMKSTAKDMWDALVVTHEGTNQVKENKMESLIYQYELFKMKSDETISQMYDRFIEIIGGMKSLGKTFTNEELVKKILRCLPKEWLPKVTSLKDAKDLTKVQLDELLGNLIDYEMTLKREQVEEPSKMKKNIALRVASEDTSEEEEEISEEELALVTRRIRKLLLQNKRFIPRKNFRKEKGESSKKEVVICYECNKPGHYKVDCPKLKKPIKKFKKKAFKATWDESSDSEEEEVEESSDEVTTLDDFTLNDDDVEFSYDELVGALKLMNDELEKSHRKNKILKCELASFKKESENSLKEPLPSNDSLQKSLDELSLENKNLKNEILELKNSLSKFLKGKDKLDEILDSQRSPSIKYGLGYDKSTQANFSKTVFVKATNSHEPKVSSSNGNVPKVSSSNMSMRNAPTRNAHVHQSTSYNTHIRHTPRQFAYKRNDHYRTHTSSSQNHHSNHISCSHAFNKQRRNGHMRTQTHSLTYGPRVCLKSSKIESKWYLDSGCSRHMTGNSNHFISLEKKDGSGQVTFGDNGKGKIVGIGKVVLLVDGLKHNLLSPKSCFVSRMSDNKILFVGERVENIYLIDLQAMTNQDMKCFVSISDNSWIWHRRLSHASMDLLKNLSKDELVDGLPKIKYEKDKVCDACQMGKQVKSSFKAINKVISSRPLQLLHMDLFGPTRVAIDDYSRYTWVVFLAHKDDCFDAFKSFTKKVQNEKGFQISSIRSDHGREFENEKFETFCNKTPQQNDMGRTMLREYNLPTYFWAEAINTACYVSNRLWNGRKPRVSYFRVFGCKCFILNNKDNLGKFDSKTDEGIFLGYSISSKSYRVFNKRTLIVEESMHVVFDESNPFASRKEVSCDDDLVGGFNRGKGR</sequence>
<protein>
    <submittedName>
        <fullName evidence="1">Uncharacterized protein</fullName>
    </submittedName>
</protein>
<dbReference type="EMBL" id="CM004401">
    <property type="protein sequence ID" value="KAG8638019.1"/>
    <property type="molecule type" value="Genomic_DNA"/>
</dbReference>
<dbReference type="Proteomes" id="UP000091857">
    <property type="component" value="Chromosome 15"/>
</dbReference>
<proteinExistence type="predicted"/>